<keyword evidence="2" id="KW-0479">Metal-binding</keyword>
<proteinExistence type="predicted"/>
<dbReference type="GO" id="GO:0051537">
    <property type="term" value="F:2 iron, 2 sulfur cluster binding"/>
    <property type="evidence" value="ECO:0007669"/>
    <property type="project" value="UniProtKB-KW"/>
</dbReference>
<reference evidence="6" key="1">
    <citation type="submission" date="2020-12" db="EMBL/GenBank/DDBJ databases">
        <title>Bacterial taxonomy.</title>
        <authorList>
            <person name="Pan X."/>
        </authorList>
    </citation>
    <scope>NUCLEOTIDE SEQUENCE</scope>
    <source>
        <strain evidence="6">B2012</strain>
    </source>
</reference>
<dbReference type="CDD" id="cd03467">
    <property type="entry name" value="Rieske"/>
    <property type="match status" value="1"/>
</dbReference>
<protein>
    <submittedName>
        <fullName evidence="6">Rieske 2Fe-2S domain-containing protein</fullName>
    </submittedName>
</protein>
<dbReference type="SUPFAM" id="SSF50022">
    <property type="entry name" value="ISP domain"/>
    <property type="match status" value="1"/>
</dbReference>
<dbReference type="EMBL" id="JAEKJA010000005">
    <property type="protein sequence ID" value="MBJ3775626.1"/>
    <property type="molecule type" value="Genomic_DNA"/>
</dbReference>
<feature type="domain" description="Rieske" evidence="5">
    <location>
        <begin position="3"/>
        <end position="108"/>
    </location>
</feature>
<evidence type="ECO:0000313" key="6">
    <source>
        <dbReference type="EMBL" id="MBJ3775626.1"/>
    </source>
</evidence>
<evidence type="ECO:0000259" key="5">
    <source>
        <dbReference type="PROSITE" id="PS51296"/>
    </source>
</evidence>
<gene>
    <name evidence="6" type="ORF">JCR33_08020</name>
</gene>
<dbReference type="PANTHER" id="PTHR40261">
    <property type="match status" value="1"/>
</dbReference>
<accession>A0A934INC3</accession>
<dbReference type="Proteomes" id="UP000609531">
    <property type="component" value="Unassembled WGS sequence"/>
</dbReference>
<keyword evidence="4" id="KW-0411">Iron-sulfur</keyword>
<dbReference type="RefSeq" id="WP_198881506.1">
    <property type="nucleotide sequence ID" value="NZ_JAEKJA010000005.1"/>
</dbReference>
<evidence type="ECO:0000256" key="2">
    <source>
        <dbReference type="ARBA" id="ARBA00022723"/>
    </source>
</evidence>
<organism evidence="6 7">
    <name type="scientific">Acuticoccus mangrovi</name>
    <dbReference type="NCBI Taxonomy" id="2796142"/>
    <lineage>
        <taxon>Bacteria</taxon>
        <taxon>Pseudomonadati</taxon>
        <taxon>Pseudomonadota</taxon>
        <taxon>Alphaproteobacteria</taxon>
        <taxon>Hyphomicrobiales</taxon>
        <taxon>Amorphaceae</taxon>
        <taxon>Acuticoccus</taxon>
    </lineage>
</organism>
<evidence type="ECO:0000256" key="1">
    <source>
        <dbReference type="ARBA" id="ARBA00022714"/>
    </source>
</evidence>
<dbReference type="PANTHER" id="PTHR40261:SF1">
    <property type="entry name" value="RIESKE DOMAIN-CONTAINING PROTEIN"/>
    <property type="match status" value="1"/>
</dbReference>
<name>A0A934INC3_9HYPH</name>
<dbReference type="Gene3D" id="2.102.10.10">
    <property type="entry name" value="Rieske [2Fe-2S] iron-sulphur domain"/>
    <property type="match status" value="1"/>
</dbReference>
<keyword evidence="1" id="KW-0001">2Fe-2S</keyword>
<evidence type="ECO:0000313" key="7">
    <source>
        <dbReference type="Proteomes" id="UP000609531"/>
    </source>
</evidence>
<dbReference type="PROSITE" id="PS51296">
    <property type="entry name" value="RIESKE"/>
    <property type="match status" value="1"/>
</dbReference>
<dbReference type="InterPro" id="IPR036922">
    <property type="entry name" value="Rieske_2Fe-2S_sf"/>
</dbReference>
<evidence type="ECO:0000256" key="4">
    <source>
        <dbReference type="ARBA" id="ARBA00023014"/>
    </source>
</evidence>
<dbReference type="Pfam" id="PF00355">
    <property type="entry name" value="Rieske"/>
    <property type="match status" value="1"/>
</dbReference>
<sequence length="113" mass="12267">MTVVILRTEEIEEGRPVLLPAGERGAATNLLVLRHGGTVRAYRNACPHMGIPLDWVPERVLSRSGRYLKCTGHGALFRPEDGLCVRGPCHGEALTAVSAKEDGGRVEIAEEPR</sequence>
<keyword evidence="3" id="KW-0408">Iron</keyword>
<dbReference type="InterPro" id="IPR017941">
    <property type="entry name" value="Rieske_2Fe-2S"/>
</dbReference>
<evidence type="ECO:0000256" key="3">
    <source>
        <dbReference type="ARBA" id="ARBA00023004"/>
    </source>
</evidence>
<dbReference type="AlphaFoldDB" id="A0A934INC3"/>
<keyword evidence="7" id="KW-1185">Reference proteome</keyword>
<dbReference type="GO" id="GO:0046872">
    <property type="term" value="F:metal ion binding"/>
    <property type="evidence" value="ECO:0007669"/>
    <property type="project" value="UniProtKB-KW"/>
</dbReference>
<comment type="caution">
    <text evidence="6">The sequence shown here is derived from an EMBL/GenBank/DDBJ whole genome shotgun (WGS) entry which is preliminary data.</text>
</comment>